<dbReference type="EC" id="2.7.13.3" evidence="2"/>
<protein>
    <recommendedName>
        <fullName evidence="2">histidine kinase</fullName>
        <ecNumber evidence="2">2.7.13.3</ecNumber>
    </recommendedName>
</protein>
<dbReference type="InterPro" id="IPR025847">
    <property type="entry name" value="MEDS_domain"/>
</dbReference>
<evidence type="ECO:0000256" key="2">
    <source>
        <dbReference type="ARBA" id="ARBA00012438"/>
    </source>
</evidence>
<dbReference type="InterPro" id="IPR003661">
    <property type="entry name" value="HisK_dim/P_dom"/>
</dbReference>
<comment type="catalytic activity">
    <reaction evidence="1">
        <text>ATP + protein L-histidine = ADP + protein N-phospho-L-histidine.</text>
        <dbReference type="EC" id="2.7.13.3"/>
    </reaction>
</comment>
<evidence type="ECO:0000256" key="3">
    <source>
        <dbReference type="ARBA" id="ARBA00022553"/>
    </source>
</evidence>
<dbReference type="InterPro" id="IPR036890">
    <property type="entry name" value="HATPase_C_sf"/>
</dbReference>
<organism evidence="5 6">
    <name type="scientific">Anaeromyxobacter paludicola</name>
    <dbReference type="NCBI Taxonomy" id="2918171"/>
    <lineage>
        <taxon>Bacteria</taxon>
        <taxon>Pseudomonadati</taxon>
        <taxon>Myxococcota</taxon>
        <taxon>Myxococcia</taxon>
        <taxon>Myxococcales</taxon>
        <taxon>Cystobacterineae</taxon>
        <taxon>Anaeromyxobacteraceae</taxon>
        <taxon>Anaeromyxobacter</taxon>
    </lineage>
</organism>
<dbReference type="EMBL" id="AP025592">
    <property type="protein sequence ID" value="BDG08837.1"/>
    <property type="molecule type" value="Genomic_DNA"/>
</dbReference>
<accession>A0ABM7XAF9</accession>
<dbReference type="PANTHER" id="PTHR43065">
    <property type="entry name" value="SENSOR HISTIDINE KINASE"/>
    <property type="match status" value="1"/>
</dbReference>
<keyword evidence="3" id="KW-0597">Phosphoprotein</keyword>
<dbReference type="Gene3D" id="1.10.287.130">
    <property type="match status" value="1"/>
</dbReference>
<reference evidence="6" key="1">
    <citation type="journal article" date="2022" name="Int. J. Syst. Evol. Microbiol.">
        <title>Anaeromyxobacter oryzae sp. nov., Anaeromyxobacter diazotrophicus sp. nov. and Anaeromyxobacter paludicola sp. nov., isolated from paddy soils.</title>
        <authorList>
            <person name="Itoh H."/>
            <person name="Xu Z."/>
            <person name="Mise K."/>
            <person name="Masuda Y."/>
            <person name="Ushijima N."/>
            <person name="Hayakawa C."/>
            <person name="Shiratori Y."/>
            <person name="Senoo K."/>
        </authorList>
    </citation>
    <scope>NUCLEOTIDE SEQUENCE [LARGE SCALE GENOMIC DNA]</scope>
    <source>
        <strain evidence="6">Red630</strain>
    </source>
</reference>
<feature type="domain" description="Histidine kinase" evidence="4">
    <location>
        <begin position="256"/>
        <end position="474"/>
    </location>
</feature>
<dbReference type="SMART" id="SM00387">
    <property type="entry name" value="HATPase_c"/>
    <property type="match status" value="1"/>
</dbReference>
<dbReference type="PANTHER" id="PTHR43065:SF42">
    <property type="entry name" value="TWO-COMPONENT SENSOR PPRA"/>
    <property type="match status" value="1"/>
</dbReference>
<dbReference type="InterPro" id="IPR003594">
    <property type="entry name" value="HATPase_dom"/>
</dbReference>
<dbReference type="PRINTS" id="PR00344">
    <property type="entry name" value="BCTRLSENSOR"/>
</dbReference>
<evidence type="ECO:0000259" key="4">
    <source>
        <dbReference type="PROSITE" id="PS50109"/>
    </source>
</evidence>
<sequence length="480" mass="51335">MRLSLDDSPDPALRLDRSLSEIGPHDHVCLIFDSEEEQHRTHAAFVRHGLAAGDRCLCVAGGGGDAAGLAAALRRGGVDVEGAASRAALELATERTTYLAGGEFDPEAMCAALARLSEQATRSGFRALRVAGEVTWALGDALETERVLDYEARVNALLPDVPCLALCQYDRRRFPPAVLRDVIRTHPLALVQGRLCRNFYYVPPGELIGPDRLARDVDRLLENVLEREQSEEALRASERRAELSSRLASMGTLAAGVAHEINNPLTYVDANLRWALERLERDGSTPRSELRAALAEALEGAVRVRDIVLGLRRLAEPRAGGPRATGDVAAEIRAALGIVRRQVESRARLALDLAPDLPVVPVPPPELAQLVVNLVANAAQAIRGGSPGAHEVRIQARREAGGLALEVQDTGDGISPEDLPRIFDPFFTTRRSGVGAGLGLAICHRIVQAAGGTIAVESAPGRGSTFRIRLPAPEAGEDPG</sequence>
<evidence type="ECO:0000313" key="6">
    <source>
        <dbReference type="Proteomes" id="UP001162734"/>
    </source>
</evidence>
<evidence type="ECO:0000313" key="5">
    <source>
        <dbReference type="EMBL" id="BDG08837.1"/>
    </source>
</evidence>
<dbReference type="PROSITE" id="PS50109">
    <property type="entry name" value="HIS_KIN"/>
    <property type="match status" value="1"/>
</dbReference>
<dbReference type="CDD" id="cd00082">
    <property type="entry name" value="HisKA"/>
    <property type="match status" value="1"/>
</dbReference>
<gene>
    <name evidence="5" type="ORF">AMPC_19500</name>
</gene>
<dbReference type="InterPro" id="IPR036097">
    <property type="entry name" value="HisK_dim/P_sf"/>
</dbReference>
<dbReference type="InterPro" id="IPR004358">
    <property type="entry name" value="Sig_transdc_His_kin-like_C"/>
</dbReference>
<dbReference type="Pfam" id="PF14417">
    <property type="entry name" value="MEDS"/>
    <property type="match status" value="1"/>
</dbReference>
<dbReference type="SMART" id="SM00388">
    <property type="entry name" value="HisKA"/>
    <property type="match status" value="1"/>
</dbReference>
<dbReference type="InterPro" id="IPR005467">
    <property type="entry name" value="His_kinase_dom"/>
</dbReference>
<proteinExistence type="predicted"/>
<dbReference type="Proteomes" id="UP001162734">
    <property type="component" value="Chromosome"/>
</dbReference>
<name>A0ABM7XAF9_9BACT</name>
<dbReference type="SUPFAM" id="SSF55874">
    <property type="entry name" value="ATPase domain of HSP90 chaperone/DNA topoisomerase II/histidine kinase"/>
    <property type="match status" value="1"/>
</dbReference>
<dbReference type="SUPFAM" id="SSF47384">
    <property type="entry name" value="Homodimeric domain of signal transducing histidine kinase"/>
    <property type="match status" value="1"/>
</dbReference>
<dbReference type="Gene3D" id="3.30.565.10">
    <property type="entry name" value="Histidine kinase-like ATPase, C-terminal domain"/>
    <property type="match status" value="1"/>
</dbReference>
<evidence type="ECO:0000256" key="1">
    <source>
        <dbReference type="ARBA" id="ARBA00000085"/>
    </source>
</evidence>
<dbReference type="Pfam" id="PF02518">
    <property type="entry name" value="HATPase_c"/>
    <property type="match status" value="1"/>
</dbReference>
<keyword evidence="6" id="KW-1185">Reference proteome</keyword>
<dbReference type="RefSeq" id="WP_248346101.1">
    <property type="nucleotide sequence ID" value="NZ_AP025592.1"/>
</dbReference>